<keyword evidence="3" id="KW-1185">Reference proteome</keyword>
<name>A0A6A3AZQ9_HIBSY</name>
<evidence type="ECO:0000313" key="2">
    <source>
        <dbReference type="EMBL" id="KAE8708575.1"/>
    </source>
</evidence>
<evidence type="ECO:0000256" key="1">
    <source>
        <dbReference type="SAM" id="MobiDB-lite"/>
    </source>
</evidence>
<feature type="compositionally biased region" description="Polar residues" evidence="1">
    <location>
        <begin position="77"/>
        <end position="126"/>
    </location>
</feature>
<proteinExistence type="predicted"/>
<reference evidence="2" key="1">
    <citation type="submission" date="2019-09" db="EMBL/GenBank/DDBJ databases">
        <title>Draft genome information of white flower Hibiscus syriacus.</title>
        <authorList>
            <person name="Kim Y.-M."/>
        </authorList>
    </citation>
    <scope>NUCLEOTIDE SEQUENCE [LARGE SCALE GENOMIC DNA]</scope>
    <source>
        <strain evidence="2">YM2019G1</strain>
    </source>
</reference>
<dbReference type="Proteomes" id="UP000436088">
    <property type="component" value="Unassembled WGS sequence"/>
</dbReference>
<sequence length="176" mass="18737">MAFIAITGACLGPGKGAKFAEASLPVHPGINGYNNGAYGYNLPAHMVKLIGTSRPPGFSFQSSQRPDTVSRTATNFALPATTNSNSNDPKFTKNSGTNNLSCPPNPGRETTTTPRSMIHQQPSWEDSSPHQKPDSRLSPQQRPDSVPPDLNIRFQSPGSPSSSRADSAHPDLALQL</sequence>
<protein>
    <submittedName>
        <fullName evidence="2">Uncharacterized protein</fullName>
    </submittedName>
</protein>
<comment type="caution">
    <text evidence="2">The sequence shown here is derived from an EMBL/GenBank/DDBJ whole genome shotgun (WGS) entry which is preliminary data.</text>
</comment>
<feature type="region of interest" description="Disordered" evidence="1">
    <location>
        <begin position="77"/>
        <end position="176"/>
    </location>
</feature>
<dbReference type="AlphaFoldDB" id="A0A6A3AZQ9"/>
<accession>A0A6A3AZQ9</accession>
<evidence type="ECO:0000313" key="3">
    <source>
        <dbReference type="Proteomes" id="UP000436088"/>
    </source>
</evidence>
<organism evidence="2 3">
    <name type="scientific">Hibiscus syriacus</name>
    <name type="common">Rose of Sharon</name>
    <dbReference type="NCBI Taxonomy" id="106335"/>
    <lineage>
        <taxon>Eukaryota</taxon>
        <taxon>Viridiplantae</taxon>
        <taxon>Streptophyta</taxon>
        <taxon>Embryophyta</taxon>
        <taxon>Tracheophyta</taxon>
        <taxon>Spermatophyta</taxon>
        <taxon>Magnoliopsida</taxon>
        <taxon>eudicotyledons</taxon>
        <taxon>Gunneridae</taxon>
        <taxon>Pentapetalae</taxon>
        <taxon>rosids</taxon>
        <taxon>malvids</taxon>
        <taxon>Malvales</taxon>
        <taxon>Malvaceae</taxon>
        <taxon>Malvoideae</taxon>
        <taxon>Hibiscus</taxon>
    </lineage>
</organism>
<gene>
    <name evidence="2" type="ORF">F3Y22_tig00110338pilonHSYRG00160</name>
</gene>
<dbReference type="EMBL" id="VEPZ02000940">
    <property type="protein sequence ID" value="KAE8708575.1"/>
    <property type="molecule type" value="Genomic_DNA"/>
</dbReference>